<evidence type="ECO:0000313" key="2">
    <source>
        <dbReference type="Proteomes" id="UP000481583"/>
    </source>
</evidence>
<dbReference type="Proteomes" id="UP000481583">
    <property type="component" value="Unassembled WGS sequence"/>
</dbReference>
<evidence type="ECO:0000313" key="1">
    <source>
        <dbReference type="EMBL" id="NGN66964.1"/>
    </source>
</evidence>
<dbReference type="SUPFAM" id="SSF69322">
    <property type="entry name" value="Tricorn protease domain 2"/>
    <property type="match status" value="1"/>
</dbReference>
<reference evidence="1 2" key="1">
    <citation type="submission" date="2020-02" db="EMBL/GenBank/DDBJ databases">
        <title>Whole-genome analyses of novel actinobacteria.</title>
        <authorList>
            <person name="Sahin N."/>
        </authorList>
    </citation>
    <scope>NUCLEOTIDE SEQUENCE [LARGE SCALE GENOMIC DNA]</scope>
    <source>
        <strain evidence="1 2">A7024</strain>
    </source>
</reference>
<organism evidence="1 2">
    <name type="scientific">Streptomyces coryli</name>
    <dbReference type="NCBI Taxonomy" id="1128680"/>
    <lineage>
        <taxon>Bacteria</taxon>
        <taxon>Bacillati</taxon>
        <taxon>Actinomycetota</taxon>
        <taxon>Actinomycetes</taxon>
        <taxon>Kitasatosporales</taxon>
        <taxon>Streptomycetaceae</taxon>
        <taxon>Streptomyces</taxon>
    </lineage>
</organism>
<proteinExistence type="predicted"/>
<sequence>MKLPAGWRTALGDGEIDAAEDAREVLTAVGPGAAWAVVQSTEGGERTLQFVPADGERRDVAELDDPVEDQVDAADYDGRWLAYDLVQGRQAQSPWELRAWDAETGKSKVVARADRDGKGQAVPGPFVQPVVRSGRVFWAQGTGGGKSAVYAEDLGKGGERHTLYEGVADVPFAAGGLLVWPQAKGAGGTDVRLAAASLDSLKPAKLPAPIAKLRGVRLAASDGRTWAWIGGAQGTELRVWRPGWKSPATLVADAPEAVNGMDQVQVSGDLITWRSTEAAWTLDLRSRSYTRVTPRYGYAQARDDAIGVSYAEGEAKSAEATAVNSVVQAGELPPLPRCKN</sequence>
<comment type="caution">
    <text evidence="1">The sequence shown here is derived from an EMBL/GenBank/DDBJ whole genome shotgun (WGS) entry which is preliminary data.</text>
</comment>
<gene>
    <name evidence="1" type="ORF">G5C51_24035</name>
</gene>
<protein>
    <submittedName>
        <fullName evidence="1">Uncharacterized protein</fullName>
    </submittedName>
</protein>
<dbReference type="EMBL" id="JAAKZV010000118">
    <property type="protein sequence ID" value="NGN66964.1"/>
    <property type="molecule type" value="Genomic_DNA"/>
</dbReference>
<keyword evidence="2" id="KW-1185">Reference proteome</keyword>
<dbReference type="AlphaFoldDB" id="A0A6G4U468"/>
<name>A0A6G4U468_9ACTN</name>
<accession>A0A6G4U468</accession>